<gene>
    <name evidence="1" type="ORF">M9458_045238</name>
</gene>
<organism evidence="1 2">
    <name type="scientific">Cirrhinus mrigala</name>
    <name type="common">Mrigala</name>
    <dbReference type="NCBI Taxonomy" id="683832"/>
    <lineage>
        <taxon>Eukaryota</taxon>
        <taxon>Metazoa</taxon>
        <taxon>Chordata</taxon>
        <taxon>Craniata</taxon>
        <taxon>Vertebrata</taxon>
        <taxon>Euteleostomi</taxon>
        <taxon>Actinopterygii</taxon>
        <taxon>Neopterygii</taxon>
        <taxon>Teleostei</taxon>
        <taxon>Ostariophysi</taxon>
        <taxon>Cypriniformes</taxon>
        <taxon>Cyprinidae</taxon>
        <taxon>Labeoninae</taxon>
        <taxon>Labeonini</taxon>
        <taxon>Cirrhinus</taxon>
    </lineage>
</organism>
<evidence type="ECO:0000313" key="2">
    <source>
        <dbReference type="Proteomes" id="UP001529510"/>
    </source>
</evidence>
<dbReference type="InterPro" id="IPR036179">
    <property type="entry name" value="Ig-like_dom_sf"/>
</dbReference>
<feature type="non-terminal residue" evidence="1">
    <location>
        <position position="1"/>
    </location>
</feature>
<feature type="non-terminal residue" evidence="1">
    <location>
        <position position="83"/>
    </location>
</feature>
<dbReference type="EMBL" id="JAMKFB020000022">
    <property type="protein sequence ID" value="KAL0161513.1"/>
    <property type="molecule type" value="Genomic_DNA"/>
</dbReference>
<dbReference type="InterPro" id="IPR013783">
    <property type="entry name" value="Ig-like_fold"/>
</dbReference>
<proteinExistence type="predicted"/>
<dbReference type="AlphaFoldDB" id="A0ABD0NHP1"/>
<evidence type="ECO:0008006" key="3">
    <source>
        <dbReference type="Google" id="ProtNLM"/>
    </source>
</evidence>
<reference evidence="1 2" key="1">
    <citation type="submission" date="2024-05" db="EMBL/GenBank/DDBJ databases">
        <title>Genome sequencing and assembly of Indian major carp, Cirrhinus mrigala (Hamilton, 1822).</title>
        <authorList>
            <person name="Mohindra V."/>
            <person name="Chowdhury L.M."/>
            <person name="Lal K."/>
            <person name="Jena J.K."/>
        </authorList>
    </citation>
    <scope>NUCLEOTIDE SEQUENCE [LARGE SCALE GENOMIC DNA]</scope>
    <source>
        <strain evidence="1">CM1030</strain>
        <tissue evidence="1">Blood</tissue>
    </source>
</reference>
<protein>
    <recommendedName>
        <fullName evidence="3">Immunoglobulin V-set domain-containing protein</fullName>
    </recommendedName>
</protein>
<dbReference type="Gene3D" id="2.60.40.10">
    <property type="entry name" value="Immunoglobulins"/>
    <property type="match status" value="1"/>
</dbReference>
<accession>A0ABD0NHP1</accession>
<comment type="caution">
    <text evidence="1">The sequence shown here is derived from an EMBL/GenBank/DDBJ whole genome shotgun (WGS) entry which is preliminary data.</text>
</comment>
<dbReference type="Proteomes" id="UP001529510">
    <property type="component" value="Unassembled WGS sequence"/>
</dbReference>
<dbReference type="PANTHER" id="PTHR21063:SF4">
    <property type="entry name" value="CD48 ANTIGEN-RELATED"/>
    <property type="match status" value="1"/>
</dbReference>
<evidence type="ECO:0000313" key="1">
    <source>
        <dbReference type="EMBL" id="KAL0161513.1"/>
    </source>
</evidence>
<dbReference type="PANTHER" id="PTHR21063">
    <property type="entry name" value="LFA-3"/>
    <property type="match status" value="1"/>
</dbReference>
<keyword evidence="2" id="KW-1185">Reference proteome</keyword>
<sequence>DVKSVSVIEGDSVTLNTDLTEMQRYDEIQKTGNVSTYDGPDGRFKDRLKLDHQIESLTITNIRTTDSGLYKLEISSSVKDTMH</sequence>
<dbReference type="SUPFAM" id="SSF48726">
    <property type="entry name" value="Immunoglobulin"/>
    <property type="match status" value="1"/>
</dbReference>
<name>A0ABD0NHP1_CIRMR</name>